<dbReference type="InterPro" id="IPR012902">
    <property type="entry name" value="N_methyl_site"/>
</dbReference>
<keyword evidence="2" id="KW-0472">Membrane</keyword>
<proteinExistence type="predicted"/>
<dbReference type="InterPro" id="IPR045584">
    <property type="entry name" value="Pilin-like"/>
</dbReference>
<dbReference type="AlphaFoldDB" id="A0A1Y5Q9A5"/>
<dbReference type="PANTHER" id="PTHR30093">
    <property type="entry name" value="GENERAL SECRETION PATHWAY PROTEIN G"/>
    <property type="match status" value="1"/>
</dbReference>
<dbReference type="Pfam" id="PF07963">
    <property type="entry name" value="N_methyl"/>
    <property type="match status" value="1"/>
</dbReference>
<dbReference type="SUPFAM" id="SSF54523">
    <property type="entry name" value="Pili subunits"/>
    <property type="match status" value="1"/>
</dbReference>
<dbReference type="Gene3D" id="3.30.700.10">
    <property type="entry name" value="Glycoprotein, Type 4 Pilin"/>
    <property type="match status" value="1"/>
</dbReference>
<keyword evidence="2" id="KW-1133">Transmembrane helix</keyword>
<protein>
    <recommendedName>
        <fullName evidence="4">Prepilin-type N-terminal cleavage/methylation domain-containing protein</fullName>
    </recommendedName>
</protein>
<keyword evidence="1" id="KW-0488">Methylation</keyword>
<reference evidence="3" key="1">
    <citation type="submission" date="2016-03" db="EMBL/GenBank/DDBJ databases">
        <authorList>
            <person name="Ploux O."/>
        </authorList>
    </citation>
    <scope>NUCLEOTIDE SEQUENCE</scope>
    <source>
        <strain evidence="3">UC10</strain>
    </source>
</reference>
<dbReference type="GO" id="GO:0015628">
    <property type="term" value="P:protein secretion by the type II secretion system"/>
    <property type="evidence" value="ECO:0007669"/>
    <property type="project" value="InterPro"/>
</dbReference>
<dbReference type="InterPro" id="IPR031982">
    <property type="entry name" value="PilE-like"/>
</dbReference>
<dbReference type="Pfam" id="PF16732">
    <property type="entry name" value="ComP_DUS"/>
    <property type="match status" value="1"/>
</dbReference>
<name>A0A1Y5Q9A5_9GAMM</name>
<evidence type="ECO:0000256" key="1">
    <source>
        <dbReference type="ARBA" id="ARBA00022481"/>
    </source>
</evidence>
<dbReference type="EMBL" id="FLTS01000001">
    <property type="protein sequence ID" value="SBV36887.1"/>
    <property type="molecule type" value="Genomic_DNA"/>
</dbReference>
<organism evidence="3">
    <name type="scientific">uncultured Stenotrophomonas sp</name>
    <dbReference type="NCBI Taxonomy" id="165438"/>
    <lineage>
        <taxon>Bacteria</taxon>
        <taxon>Pseudomonadati</taxon>
        <taxon>Pseudomonadota</taxon>
        <taxon>Gammaproteobacteria</taxon>
        <taxon>Lysobacterales</taxon>
        <taxon>Lysobacteraceae</taxon>
        <taxon>Stenotrophomonas</taxon>
        <taxon>environmental samples</taxon>
    </lineage>
</organism>
<evidence type="ECO:0000256" key="2">
    <source>
        <dbReference type="SAM" id="Phobius"/>
    </source>
</evidence>
<dbReference type="InterPro" id="IPR000983">
    <property type="entry name" value="Bac_GSPG_pilin"/>
</dbReference>
<feature type="transmembrane region" description="Helical" evidence="2">
    <location>
        <begin position="35"/>
        <end position="59"/>
    </location>
</feature>
<sequence length="163" mass="16642">MLGKVGAGFSVTVVALARADMASKGDVVDRRNNRGFTLIEVMVVVAILAILAAIALPAYGNYIARSKIRTAQADLRALSAVLENHRQRTLLYPVAAPADAAAIKAAFPAWNPATKSADFGFSANSDASGYTLAASGVSGKLGGCTLTLAQDGTTGDAGCLAGW</sequence>
<accession>A0A1Y5Q9A5</accession>
<dbReference type="PROSITE" id="PS00409">
    <property type="entry name" value="PROKAR_NTER_METHYL"/>
    <property type="match status" value="1"/>
</dbReference>
<evidence type="ECO:0000313" key="3">
    <source>
        <dbReference type="EMBL" id="SBV36887.1"/>
    </source>
</evidence>
<dbReference type="GO" id="GO:0043683">
    <property type="term" value="P:type IV pilus assembly"/>
    <property type="evidence" value="ECO:0007669"/>
    <property type="project" value="InterPro"/>
</dbReference>
<dbReference type="NCBIfam" id="TIGR02532">
    <property type="entry name" value="IV_pilin_GFxxxE"/>
    <property type="match status" value="1"/>
</dbReference>
<dbReference type="GO" id="GO:0015627">
    <property type="term" value="C:type II protein secretion system complex"/>
    <property type="evidence" value="ECO:0007669"/>
    <property type="project" value="InterPro"/>
</dbReference>
<dbReference type="PANTHER" id="PTHR30093:SF47">
    <property type="entry name" value="TYPE IV PILUS NON-CORE MINOR PILIN PILE"/>
    <property type="match status" value="1"/>
</dbReference>
<keyword evidence="2" id="KW-0812">Transmembrane</keyword>
<evidence type="ECO:0008006" key="4">
    <source>
        <dbReference type="Google" id="ProtNLM"/>
    </source>
</evidence>
<gene>
    <name evidence="3" type="ORF">STPYR_11817</name>
</gene>
<dbReference type="PRINTS" id="PR00813">
    <property type="entry name" value="BCTERIALGSPG"/>
</dbReference>